<dbReference type="Gene3D" id="3.40.50.1000">
    <property type="entry name" value="HAD superfamily/HAD-like"/>
    <property type="match status" value="2"/>
</dbReference>
<comment type="caution">
    <text evidence="1">The sequence shown here is derived from an EMBL/GenBank/DDBJ whole genome shotgun (WGS) entry which is preliminary data.</text>
</comment>
<dbReference type="AlphaFoldDB" id="A0A3N9Q060"/>
<sequence>MLDHGFLTRAKVYFFDLDGCVYHGDQLSPGIIPLLGRLRQLGIDYAFLTNNSRLSAAEIGGRLAGMGLEVAPECILPVTDIAGRFIRDKYGAVTVKTIGSESLERGISAAGHRTVSWDEGKADIVVVGRDTAFHYDKLQQISSDILSGARLVATNPDIYHPGADGIKIPETGALLASIEAMTGTTAECIGKPEPYMFLYGMKLYDAAPDSCVMVGDNPDTDILGSARAGLKSVWITNGAPADSSVWKREPGQILSCPDVVLNNMEELYRLVGGF</sequence>
<dbReference type="EMBL" id="RQPI01000007">
    <property type="protein sequence ID" value="RQW10856.1"/>
    <property type="molecule type" value="Genomic_DNA"/>
</dbReference>
<dbReference type="InterPro" id="IPR036412">
    <property type="entry name" value="HAD-like_sf"/>
</dbReference>
<keyword evidence="2" id="KW-1185">Reference proteome</keyword>
<accession>A0A3N9Q060</accession>
<dbReference type="Pfam" id="PF13344">
    <property type="entry name" value="Hydrolase_6"/>
    <property type="match status" value="1"/>
</dbReference>
<dbReference type="PANTHER" id="PTHR19288">
    <property type="entry name" value="4-NITROPHENYLPHOSPHATASE-RELATED"/>
    <property type="match status" value="1"/>
</dbReference>
<keyword evidence="1" id="KW-0378">Hydrolase</keyword>
<dbReference type="GO" id="GO:0016791">
    <property type="term" value="F:phosphatase activity"/>
    <property type="evidence" value="ECO:0007669"/>
    <property type="project" value="TreeGrafter"/>
</dbReference>
<proteinExistence type="predicted"/>
<dbReference type="InterPro" id="IPR006357">
    <property type="entry name" value="HAD-SF_hydro_IIA"/>
</dbReference>
<dbReference type="NCBIfam" id="TIGR01460">
    <property type="entry name" value="HAD-SF-IIA"/>
    <property type="match status" value="1"/>
</dbReference>
<evidence type="ECO:0000313" key="2">
    <source>
        <dbReference type="Proteomes" id="UP000282529"/>
    </source>
</evidence>
<evidence type="ECO:0000313" key="1">
    <source>
        <dbReference type="EMBL" id="RQW10856.1"/>
    </source>
</evidence>
<name>A0A3N9Q060_9BACL</name>
<reference evidence="1 2" key="1">
    <citation type="submission" date="2018-11" db="EMBL/GenBank/DDBJ databases">
        <title>Genome sequence of strain 7197.</title>
        <authorList>
            <person name="Gao J."/>
            <person name="Sun J."/>
        </authorList>
    </citation>
    <scope>NUCLEOTIDE SEQUENCE [LARGE SCALE GENOMIC DNA]</scope>
    <source>
        <strain evidence="1 2">7197</strain>
    </source>
</reference>
<dbReference type="Pfam" id="PF13242">
    <property type="entry name" value="Hydrolase_like"/>
    <property type="match status" value="1"/>
</dbReference>
<dbReference type="GO" id="GO:0005737">
    <property type="term" value="C:cytoplasm"/>
    <property type="evidence" value="ECO:0007669"/>
    <property type="project" value="TreeGrafter"/>
</dbReference>
<dbReference type="InterPro" id="IPR023214">
    <property type="entry name" value="HAD_sf"/>
</dbReference>
<dbReference type="Proteomes" id="UP000282529">
    <property type="component" value="Unassembled WGS sequence"/>
</dbReference>
<organism evidence="1 2">
    <name type="scientific">Paenibacillus rhizophilus</name>
    <dbReference type="NCBI Taxonomy" id="1850366"/>
    <lineage>
        <taxon>Bacteria</taxon>
        <taxon>Bacillati</taxon>
        <taxon>Bacillota</taxon>
        <taxon>Bacilli</taxon>
        <taxon>Bacillales</taxon>
        <taxon>Paenibacillaceae</taxon>
        <taxon>Paenibacillus</taxon>
    </lineage>
</organism>
<dbReference type="OrthoDB" id="9810449at2"/>
<gene>
    <name evidence="1" type="ORF">EH198_13955</name>
</gene>
<dbReference type="PANTHER" id="PTHR19288:SF46">
    <property type="entry name" value="HALOACID DEHALOGENASE-LIKE HYDROLASE DOMAIN-CONTAINING PROTEIN 2"/>
    <property type="match status" value="1"/>
</dbReference>
<protein>
    <submittedName>
        <fullName evidence="1">HAD-IIA family hydrolase</fullName>
    </submittedName>
</protein>
<dbReference type="SUPFAM" id="SSF56784">
    <property type="entry name" value="HAD-like"/>
    <property type="match status" value="1"/>
</dbReference>